<proteinExistence type="predicted"/>
<evidence type="ECO:0000313" key="1">
    <source>
        <dbReference type="EMBL" id="KAK3173517.1"/>
    </source>
</evidence>
<keyword evidence="2" id="KW-1185">Reference proteome</keyword>
<organism evidence="1 2">
    <name type="scientific">Lepraria neglecta</name>
    <dbReference type="NCBI Taxonomy" id="209136"/>
    <lineage>
        <taxon>Eukaryota</taxon>
        <taxon>Fungi</taxon>
        <taxon>Dikarya</taxon>
        <taxon>Ascomycota</taxon>
        <taxon>Pezizomycotina</taxon>
        <taxon>Lecanoromycetes</taxon>
        <taxon>OSLEUM clade</taxon>
        <taxon>Lecanoromycetidae</taxon>
        <taxon>Lecanorales</taxon>
        <taxon>Lecanorineae</taxon>
        <taxon>Stereocaulaceae</taxon>
        <taxon>Lepraria</taxon>
    </lineage>
</organism>
<dbReference type="CDD" id="cd12148">
    <property type="entry name" value="fungal_TF_MHR"/>
    <property type="match status" value="1"/>
</dbReference>
<dbReference type="EMBL" id="JASNWA010000007">
    <property type="protein sequence ID" value="KAK3173517.1"/>
    <property type="molecule type" value="Genomic_DNA"/>
</dbReference>
<accession>A0AAE0DKM4</accession>
<name>A0AAE0DKM4_9LECA</name>
<dbReference type="Proteomes" id="UP001276659">
    <property type="component" value="Unassembled WGS sequence"/>
</dbReference>
<protein>
    <submittedName>
        <fullName evidence="1">Uncharacterized protein</fullName>
    </submittedName>
</protein>
<sequence>MEKSLCINLGRPSSFNDEPTANFLQPFQAEGTISEADLNEIYGVNEIDAVAYFNDMIELTHDRDILFQSHHTQTKDPSSLITQLHLKITQGPPFHSALRTCIRDLAYHNTILVISTQTQTQTYLPNPNSSAALHSARTTLDIITQSSREGQLMCVWMWLYYAFTAATVIFLHCIANPLHADTALNLAAISDLEKICQGLADVSEGARRIGDVARGMREVVFRLVKERERKRGVDDEGEGGRGKVRRMVEVEGGDVAGEGAGTHESMDTGNRVEELLEGAPMGFAWDEWDKWIVDADFNFEGVDAVSE</sequence>
<evidence type="ECO:0000313" key="2">
    <source>
        <dbReference type="Proteomes" id="UP001276659"/>
    </source>
</evidence>
<dbReference type="AlphaFoldDB" id="A0AAE0DKM4"/>
<reference evidence="1" key="1">
    <citation type="submission" date="2022-11" db="EMBL/GenBank/DDBJ databases">
        <title>Chromosomal genome sequence assembly and mating type (MAT) locus characterization of the leprose asexual lichenized fungus Lepraria neglecta (Nyl.) Erichsen.</title>
        <authorList>
            <person name="Allen J.L."/>
            <person name="Pfeffer B."/>
        </authorList>
    </citation>
    <scope>NUCLEOTIDE SEQUENCE</scope>
    <source>
        <strain evidence="1">Allen 5258</strain>
    </source>
</reference>
<comment type="caution">
    <text evidence="1">The sequence shown here is derived from an EMBL/GenBank/DDBJ whole genome shotgun (WGS) entry which is preliminary data.</text>
</comment>
<gene>
    <name evidence="1" type="ORF">OEA41_006847</name>
</gene>